<dbReference type="SUPFAM" id="SSF51391">
    <property type="entry name" value="Thiamin phosphate synthase"/>
    <property type="match status" value="1"/>
</dbReference>
<proteinExistence type="predicted"/>
<reference evidence="3" key="1">
    <citation type="journal article" date="2019" name="Int. J. Syst. Evol. Microbiol.">
        <title>The Global Catalogue of Microorganisms (GCM) 10K type strain sequencing project: providing services to taxonomists for standard genome sequencing and annotation.</title>
        <authorList>
            <consortium name="The Broad Institute Genomics Platform"/>
            <consortium name="The Broad Institute Genome Sequencing Center for Infectious Disease"/>
            <person name="Wu L."/>
            <person name="Ma J."/>
        </authorList>
    </citation>
    <scope>NUCLEOTIDE SEQUENCE [LARGE SCALE GENOMIC DNA]</scope>
    <source>
        <strain evidence="3">KCTC 42224</strain>
    </source>
</reference>
<organism evidence="2 3">
    <name type="scientific">Novosphingobium pokkalii</name>
    <dbReference type="NCBI Taxonomy" id="1770194"/>
    <lineage>
        <taxon>Bacteria</taxon>
        <taxon>Pseudomonadati</taxon>
        <taxon>Pseudomonadota</taxon>
        <taxon>Alphaproteobacteria</taxon>
        <taxon>Sphingomonadales</taxon>
        <taxon>Sphingomonadaceae</taxon>
        <taxon>Novosphingobium</taxon>
    </lineage>
</organism>
<dbReference type="Gene3D" id="3.20.20.70">
    <property type="entry name" value="Aldolase class I"/>
    <property type="match status" value="1"/>
</dbReference>
<protein>
    <submittedName>
        <fullName evidence="2">Thiamine phosphate synthase</fullName>
    </submittedName>
</protein>
<gene>
    <name evidence="2" type="ORF">ACFOOT_17440</name>
</gene>
<accession>A0ABV7V808</accession>
<evidence type="ECO:0000313" key="2">
    <source>
        <dbReference type="EMBL" id="MFC3673208.1"/>
    </source>
</evidence>
<name>A0ABV7V808_9SPHN</name>
<comment type="caution">
    <text evidence="2">The sequence shown here is derived from an EMBL/GenBank/DDBJ whole genome shotgun (WGS) entry which is preliminary data.</text>
</comment>
<dbReference type="InterPro" id="IPR036206">
    <property type="entry name" value="ThiamineP_synth_sf"/>
</dbReference>
<evidence type="ECO:0000259" key="1">
    <source>
        <dbReference type="Pfam" id="PF02581"/>
    </source>
</evidence>
<keyword evidence="3" id="KW-1185">Reference proteome</keyword>
<dbReference type="EMBL" id="JBHRYE010000039">
    <property type="protein sequence ID" value="MFC3673208.1"/>
    <property type="molecule type" value="Genomic_DNA"/>
</dbReference>
<dbReference type="InterPro" id="IPR022998">
    <property type="entry name" value="ThiamineP_synth_TenI"/>
</dbReference>
<feature type="domain" description="Thiamine phosphate synthase/TenI" evidence="1">
    <location>
        <begin position="95"/>
        <end position="173"/>
    </location>
</feature>
<evidence type="ECO:0000313" key="3">
    <source>
        <dbReference type="Proteomes" id="UP001595683"/>
    </source>
</evidence>
<sequence>MAKRYPVPRLVLLSDARNDAVLDRALARLPRGSALVFRHYHLSAPERRRRWAALRRQAASRGVALIAAGASCGRGAQGHYGAPSALAGGGLRLATAHSLREIGAAARAGADAVLLSPVLPTRSHPGAPVLGMVRFLLLARQSPCPVLALGGMTRRAARRLPRGGRVQGWAAIDGLS</sequence>
<dbReference type="InterPro" id="IPR013785">
    <property type="entry name" value="Aldolase_TIM"/>
</dbReference>
<dbReference type="RefSeq" id="WP_191325304.1">
    <property type="nucleotide sequence ID" value="NZ_BMZP01000016.1"/>
</dbReference>
<dbReference type="Pfam" id="PF02581">
    <property type="entry name" value="TMP-TENI"/>
    <property type="match status" value="1"/>
</dbReference>
<dbReference type="Proteomes" id="UP001595683">
    <property type="component" value="Unassembled WGS sequence"/>
</dbReference>